<dbReference type="Pfam" id="PF13489">
    <property type="entry name" value="Methyltransf_23"/>
    <property type="match status" value="1"/>
</dbReference>
<sequence length="227" mass="26115">MRFPRTLRPYLRCFPESRGGYTAPRPHLPQRTGRYDRQRPYLVRSPARRLPHYCHQSIKMELHTAISLISTPALHTPGPVVWADLGCGKGLFTRALASHLPAGSTVIAVDREPVKFTQPGIQFKQMDFEKDEWKQIPPLNGILMANSLHFVKNKAAFLAKTAAHLHKNHQFLVVEYNTDTPNPWVPYPLSFPNLQKLFRDAGYKKTDLLREHPSIYHRSKMYAALIR</sequence>
<keyword evidence="1" id="KW-0808">Transferase</keyword>
<protein>
    <submittedName>
        <fullName evidence="1">Class I SAM-dependent methyltransferase</fullName>
    </submittedName>
</protein>
<dbReference type="SUPFAM" id="SSF53335">
    <property type="entry name" value="S-adenosyl-L-methionine-dependent methyltransferases"/>
    <property type="match status" value="1"/>
</dbReference>
<gene>
    <name evidence="1" type="ORF">J7I43_22300</name>
</gene>
<dbReference type="Gene3D" id="3.40.50.150">
    <property type="entry name" value="Vaccinia Virus protein VP39"/>
    <property type="match status" value="1"/>
</dbReference>
<reference evidence="2" key="1">
    <citation type="submission" date="2021-03" db="EMBL/GenBank/DDBJ databases">
        <title>Assistant Professor.</title>
        <authorList>
            <person name="Huq M.A."/>
        </authorList>
    </citation>
    <scope>NUCLEOTIDE SEQUENCE [LARGE SCALE GENOMIC DNA]</scope>
    <source>
        <strain evidence="2">MAH-28</strain>
    </source>
</reference>
<accession>A0ABS3YJW7</accession>
<dbReference type="GO" id="GO:0032259">
    <property type="term" value="P:methylation"/>
    <property type="evidence" value="ECO:0007669"/>
    <property type="project" value="UniProtKB-KW"/>
</dbReference>
<dbReference type="GO" id="GO:0008168">
    <property type="term" value="F:methyltransferase activity"/>
    <property type="evidence" value="ECO:0007669"/>
    <property type="project" value="UniProtKB-KW"/>
</dbReference>
<dbReference type="Proteomes" id="UP000679126">
    <property type="component" value="Unassembled WGS sequence"/>
</dbReference>
<keyword evidence="1" id="KW-0489">Methyltransferase</keyword>
<evidence type="ECO:0000313" key="1">
    <source>
        <dbReference type="EMBL" id="MBO9154978.1"/>
    </source>
</evidence>
<evidence type="ECO:0000313" key="2">
    <source>
        <dbReference type="Proteomes" id="UP000679126"/>
    </source>
</evidence>
<dbReference type="CDD" id="cd02440">
    <property type="entry name" value="AdoMet_MTases"/>
    <property type="match status" value="1"/>
</dbReference>
<comment type="caution">
    <text evidence="1">The sequence shown here is derived from an EMBL/GenBank/DDBJ whole genome shotgun (WGS) entry which is preliminary data.</text>
</comment>
<organism evidence="1 2">
    <name type="scientific">Chitinophaga chungangae</name>
    <dbReference type="NCBI Taxonomy" id="2821488"/>
    <lineage>
        <taxon>Bacteria</taxon>
        <taxon>Pseudomonadati</taxon>
        <taxon>Bacteroidota</taxon>
        <taxon>Chitinophagia</taxon>
        <taxon>Chitinophagales</taxon>
        <taxon>Chitinophagaceae</taxon>
        <taxon>Chitinophaga</taxon>
    </lineage>
</organism>
<name>A0ABS3YJW7_9BACT</name>
<dbReference type="InterPro" id="IPR029063">
    <property type="entry name" value="SAM-dependent_MTases_sf"/>
</dbReference>
<proteinExistence type="predicted"/>
<keyword evidence="2" id="KW-1185">Reference proteome</keyword>
<dbReference type="EMBL" id="JAGHKP010000004">
    <property type="protein sequence ID" value="MBO9154978.1"/>
    <property type="molecule type" value="Genomic_DNA"/>
</dbReference>